<evidence type="ECO:0000313" key="2">
    <source>
        <dbReference type="EMBL" id="AEA38675.1"/>
    </source>
</evidence>
<dbReference type="RefSeq" id="XP_003239573.1">
    <property type="nucleotide sequence ID" value="XM_003239525.1"/>
</dbReference>
<proteinExistence type="predicted"/>
<reference evidence="2 3" key="1">
    <citation type="journal article" date="2011" name="Genome Biol. Evol.">
        <title>Complete nucleomorph genome sequence of the nonphotosynthetic alga Cryptomonas paramecium reveals a core nucleomorph gene set.</title>
        <authorList>
            <person name="Tanifuji G."/>
            <person name="Onodera N.T."/>
            <person name="Wheeler T.J."/>
            <person name="Dlutek M."/>
            <person name="Donaher N."/>
            <person name="Archibald J.M."/>
        </authorList>
    </citation>
    <scope>NUCLEOTIDE SEQUENCE [LARGE SCALE GENOMIC DNA]</scope>
    <source>
        <strain evidence="2 3">CCAP977/2A</strain>
    </source>
</reference>
<organism evidence="2 3">
    <name type="scientific">Cryptomonas paramaecium</name>
    <dbReference type="NCBI Taxonomy" id="2898"/>
    <lineage>
        <taxon>Eukaryota</taxon>
        <taxon>Cryptophyceae</taxon>
        <taxon>Cryptomonadales</taxon>
        <taxon>Cryptomonadaceae</taxon>
        <taxon>Cryptomonas</taxon>
    </lineage>
</organism>
<keyword evidence="1" id="KW-0472">Membrane</keyword>
<dbReference type="EMBL" id="CP002172">
    <property type="protein sequence ID" value="AEA38675.1"/>
    <property type="molecule type" value="Genomic_DNA"/>
</dbReference>
<feature type="transmembrane region" description="Helical" evidence="1">
    <location>
        <begin position="84"/>
        <end position="110"/>
    </location>
</feature>
<dbReference type="Proteomes" id="UP000243423">
    <property type="component" value="Nucleomorph 1"/>
</dbReference>
<dbReference type="AlphaFoldDB" id="F2HH79"/>
<keyword evidence="1" id="KW-0812">Transmembrane</keyword>
<accession>F2HH79</accession>
<protein>
    <submittedName>
        <fullName evidence="2">Uncharacterized protein</fullName>
    </submittedName>
</protein>
<dbReference type="GeneID" id="10447101"/>
<name>F2HH79_9CRYP</name>
<gene>
    <name evidence="2" type="ORF">CPARA_1gp017</name>
</gene>
<evidence type="ECO:0000313" key="3">
    <source>
        <dbReference type="Proteomes" id="UP000243423"/>
    </source>
</evidence>
<keyword evidence="2" id="KW-0542">Nucleomorph</keyword>
<geneLocation type="nucleomorph" evidence="2"/>
<sequence>MKFKWNFILFFFHIKHKFKSKTSFRKKQCFDLNLKHCFSQEMKLLSHDMYNYSASDYINYFLLTKNDFKFNIYIKIKIGYGKNLLVFFFCWINYGKLLKKILVSFLFFLYY</sequence>
<evidence type="ECO:0000256" key="1">
    <source>
        <dbReference type="SAM" id="Phobius"/>
    </source>
</evidence>
<keyword evidence="1" id="KW-1133">Transmembrane helix</keyword>